<feature type="compositionally biased region" description="Polar residues" evidence="1">
    <location>
        <begin position="78"/>
        <end position="87"/>
    </location>
</feature>
<dbReference type="EMBL" id="JBAHYK010002380">
    <property type="protein sequence ID" value="KAL0565186.1"/>
    <property type="molecule type" value="Genomic_DNA"/>
</dbReference>
<feature type="region of interest" description="Disordered" evidence="1">
    <location>
        <begin position="185"/>
        <end position="363"/>
    </location>
</feature>
<organism evidence="2 3">
    <name type="scientific">Marasmius crinis-equi</name>
    <dbReference type="NCBI Taxonomy" id="585013"/>
    <lineage>
        <taxon>Eukaryota</taxon>
        <taxon>Fungi</taxon>
        <taxon>Dikarya</taxon>
        <taxon>Basidiomycota</taxon>
        <taxon>Agaricomycotina</taxon>
        <taxon>Agaricomycetes</taxon>
        <taxon>Agaricomycetidae</taxon>
        <taxon>Agaricales</taxon>
        <taxon>Marasmiineae</taxon>
        <taxon>Marasmiaceae</taxon>
        <taxon>Marasmius</taxon>
    </lineage>
</organism>
<evidence type="ECO:0000256" key="1">
    <source>
        <dbReference type="SAM" id="MobiDB-lite"/>
    </source>
</evidence>
<protein>
    <submittedName>
        <fullName evidence="2">Uncharacterized protein</fullName>
    </submittedName>
</protein>
<feature type="compositionally biased region" description="Polar residues" evidence="1">
    <location>
        <begin position="61"/>
        <end position="71"/>
    </location>
</feature>
<dbReference type="Proteomes" id="UP001465976">
    <property type="component" value="Unassembled WGS sequence"/>
</dbReference>
<gene>
    <name evidence="2" type="ORF">V5O48_016842</name>
</gene>
<sequence length="466" mass="50816">MRPWFELKSLAKMCSTHEGAPEFVDFNIHAFQRFGTDFNGWLQTVKTHAPGLPNDEDGSQEPASTLQQKTVSLGAATSVAQQKGSQNESKKTRQGKATRKRKRKSDAELEDEEEDSPDLGDDSDELDELNFDQLNGEEDGEGEGEGQREAEPGKRRGVPYSAYELQRLENIERNQQLLAQLGLQSTSSFIRGSKPSTTPESDDVEGTEMRAEPEKPAEHPRPKPQRVLCPSVQKNNGSAGPSPIVDPLTSTSATVPAVEMPLASQPPTSRSQPQPSPCPSPAQLPSIPQPPSGSQPSSPRPSTSPTQGAASPHPPPAQPNQILAPPVSPVSSPAPPSNLEDDDCDDGSNTKGGQNEAMEIDKPRATVKQAYDKLTIPIPTAHECFDPIGSNSIVCRSYGPYLLSKPPNLPNVERPAVWPALVYKWVELQEKWEHDKIKDAVFTTVNRIPAMRTWFNNGRVDRKPGL</sequence>
<feature type="compositionally biased region" description="Basic and acidic residues" evidence="1">
    <location>
        <begin position="207"/>
        <end position="221"/>
    </location>
</feature>
<feature type="region of interest" description="Disordered" evidence="1">
    <location>
        <begin position="47"/>
        <end position="161"/>
    </location>
</feature>
<feature type="compositionally biased region" description="Acidic residues" evidence="1">
    <location>
        <begin position="108"/>
        <end position="144"/>
    </location>
</feature>
<keyword evidence="3" id="KW-1185">Reference proteome</keyword>
<feature type="compositionally biased region" description="Low complexity" evidence="1">
    <location>
        <begin position="294"/>
        <end position="308"/>
    </location>
</feature>
<feature type="compositionally biased region" description="Pro residues" evidence="1">
    <location>
        <begin position="274"/>
        <end position="293"/>
    </location>
</feature>
<feature type="compositionally biased region" description="Polar residues" evidence="1">
    <location>
        <begin position="185"/>
        <end position="199"/>
    </location>
</feature>
<evidence type="ECO:0000313" key="3">
    <source>
        <dbReference type="Proteomes" id="UP001465976"/>
    </source>
</evidence>
<feature type="non-terminal residue" evidence="2">
    <location>
        <position position="466"/>
    </location>
</feature>
<feature type="compositionally biased region" description="Pro residues" evidence="1">
    <location>
        <begin position="326"/>
        <end position="336"/>
    </location>
</feature>
<feature type="compositionally biased region" description="Basic residues" evidence="1">
    <location>
        <begin position="92"/>
        <end position="104"/>
    </location>
</feature>
<reference evidence="2 3" key="1">
    <citation type="submission" date="2024-02" db="EMBL/GenBank/DDBJ databases">
        <title>A draft genome for the cacao thread blight pathogen Marasmius crinis-equi.</title>
        <authorList>
            <person name="Cohen S.P."/>
            <person name="Baruah I.K."/>
            <person name="Amoako-Attah I."/>
            <person name="Bukari Y."/>
            <person name="Meinhardt L.W."/>
            <person name="Bailey B.A."/>
        </authorList>
    </citation>
    <scope>NUCLEOTIDE SEQUENCE [LARGE SCALE GENOMIC DNA]</scope>
    <source>
        <strain evidence="2 3">GH-76</strain>
    </source>
</reference>
<proteinExistence type="predicted"/>
<name>A0ABR3EQM1_9AGAR</name>
<feature type="compositionally biased region" description="Basic and acidic residues" evidence="1">
    <location>
        <begin position="145"/>
        <end position="154"/>
    </location>
</feature>
<comment type="caution">
    <text evidence="2">The sequence shown here is derived from an EMBL/GenBank/DDBJ whole genome shotgun (WGS) entry which is preliminary data.</text>
</comment>
<evidence type="ECO:0000313" key="2">
    <source>
        <dbReference type="EMBL" id="KAL0565186.1"/>
    </source>
</evidence>
<accession>A0ABR3EQM1</accession>